<dbReference type="SUPFAM" id="SSF51735">
    <property type="entry name" value="NAD(P)-binding Rossmann-fold domains"/>
    <property type="match status" value="1"/>
</dbReference>
<feature type="domain" description="Saccharopine dehydrogenase NADP binding" evidence="1">
    <location>
        <begin position="3"/>
        <end position="124"/>
    </location>
</feature>
<accession>A0A8J8B2M6</accession>
<evidence type="ECO:0000313" key="4">
    <source>
        <dbReference type="Proteomes" id="UP000675664"/>
    </source>
</evidence>
<evidence type="ECO:0000313" key="3">
    <source>
        <dbReference type="EMBL" id="MBR0598901.1"/>
    </source>
</evidence>
<dbReference type="InterPro" id="IPR018247">
    <property type="entry name" value="EF_Hand_1_Ca_BS"/>
</dbReference>
<reference evidence="3" key="2">
    <citation type="submission" date="2021-04" db="EMBL/GenBank/DDBJ databases">
        <authorList>
            <person name="Liu J."/>
        </authorList>
    </citation>
    <scope>NUCLEOTIDE SEQUENCE</scope>
    <source>
        <strain evidence="3">BAD-6</strain>
    </source>
</reference>
<reference evidence="3" key="1">
    <citation type="submission" date="2021-04" db="EMBL/GenBank/DDBJ databases">
        <title>Sinoanaerobacter chloroacetimidivorans sp. nov., an obligate anaerobic bacterium isolated from anaerobic sludge.</title>
        <authorList>
            <person name="Bao Y."/>
        </authorList>
    </citation>
    <scope>NUCLEOTIDE SEQUENCE</scope>
    <source>
        <strain evidence="3">BAD-6</strain>
    </source>
</reference>
<organism evidence="3 4">
    <name type="scientific">Sinanaerobacter chloroacetimidivorans</name>
    <dbReference type="NCBI Taxonomy" id="2818044"/>
    <lineage>
        <taxon>Bacteria</taxon>
        <taxon>Bacillati</taxon>
        <taxon>Bacillota</taxon>
        <taxon>Clostridia</taxon>
        <taxon>Peptostreptococcales</taxon>
        <taxon>Anaerovoracaceae</taxon>
        <taxon>Sinanaerobacter</taxon>
    </lineage>
</organism>
<dbReference type="InterPro" id="IPR036291">
    <property type="entry name" value="NAD(P)-bd_dom_sf"/>
</dbReference>
<dbReference type="RefSeq" id="WP_227019026.1">
    <property type="nucleotide sequence ID" value="NZ_JAGSND010000009.1"/>
</dbReference>
<dbReference type="PANTHER" id="PTHR43796">
    <property type="entry name" value="CARBOXYNORSPERMIDINE SYNTHASE"/>
    <property type="match status" value="1"/>
</dbReference>
<dbReference type="EMBL" id="JAGSND010000009">
    <property type="protein sequence ID" value="MBR0598901.1"/>
    <property type="molecule type" value="Genomic_DNA"/>
</dbReference>
<evidence type="ECO:0000259" key="1">
    <source>
        <dbReference type="Pfam" id="PF03435"/>
    </source>
</evidence>
<protein>
    <submittedName>
        <fullName evidence="3">Saccharopine dehydrogenase NADP-binding domain-containing protein</fullName>
    </submittedName>
</protein>
<keyword evidence="4" id="KW-1185">Reference proteome</keyword>
<gene>
    <name evidence="3" type="ORF">KCX82_13500</name>
</gene>
<name>A0A8J8B2M6_9FIRM</name>
<feature type="domain" description="Saccharopine dehydrogenase-like C-terminal" evidence="2">
    <location>
        <begin position="128"/>
        <end position="380"/>
    </location>
</feature>
<dbReference type="PANTHER" id="PTHR43796:SF2">
    <property type="entry name" value="CARBOXYNORSPERMIDINE SYNTHASE"/>
    <property type="match status" value="1"/>
</dbReference>
<dbReference type="Pfam" id="PF16653">
    <property type="entry name" value="Sacchrp_dh_C"/>
    <property type="match status" value="1"/>
</dbReference>
<dbReference type="Gene3D" id="3.30.360.10">
    <property type="entry name" value="Dihydrodipicolinate Reductase, domain 2"/>
    <property type="match status" value="1"/>
</dbReference>
<dbReference type="AlphaFoldDB" id="A0A8J8B2M6"/>
<proteinExistence type="predicted"/>
<dbReference type="Proteomes" id="UP000675664">
    <property type="component" value="Unassembled WGS sequence"/>
</dbReference>
<dbReference type="InterPro" id="IPR005097">
    <property type="entry name" value="Sacchrp_dh_NADP-bd"/>
</dbReference>
<sequence length="408" mass="44803">MKIVILGAGIQGGIVASDLCDAELSPGQRDLTICDYQAHKAKNIGEKLGIQARQCDAANHEQLVDIIRGADIVVNCVQYHWNVGIMKACLETRSHYIDLGGLFHVTRKQFELHDDFLQAGLLAVLGMGSTPGTMNVMAGYAAGLLDTVREAHAICACGDFTKTNAVIGIPYSLQTVMEEHTLDPWILRNGELVSVPAGSGKEMIHFSEPIGLAEAGYCIHSEPAQFYRSFKEKGIKEASFKLSLPASFEEKIKFLSEIGFGSEETIRVDGNEINPLRTMIAVINRYLERYDDSGDGALNDCDVLRMVVQGKKDQMEKEIVVESVIRTSEKWGFMAGALDTGVPPSIVAQMIEKGQITARGVCSPEQCVPPIPYFKELEKREMPVYVLEKSPLSSDDFSCLNRVVSKPK</sequence>
<dbReference type="InterPro" id="IPR032095">
    <property type="entry name" value="Sacchrp_dh-like_C"/>
</dbReference>
<dbReference type="Gene3D" id="3.40.50.720">
    <property type="entry name" value="NAD(P)-binding Rossmann-like Domain"/>
    <property type="match status" value="1"/>
</dbReference>
<evidence type="ECO:0000259" key="2">
    <source>
        <dbReference type="Pfam" id="PF16653"/>
    </source>
</evidence>
<comment type="caution">
    <text evidence="3">The sequence shown here is derived from an EMBL/GenBank/DDBJ whole genome shotgun (WGS) entry which is preliminary data.</text>
</comment>
<dbReference type="PROSITE" id="PS00018">
    <property type="entry name" value="EF_HAND_1"/>
    <property type="match status" value="1"/>
</dbReference>
<dbReference type="Pfam" id="PF03435">
    <property type="entry name" value="Sacchrp_dh_NADP"/>
    <property type="match status" value="1"/>
</dbReference>